<dbReference type="PROSITE" id="PS51273">
    <property type="entry name" value="GATASE_TYPE_1"/>
    <property type="match status" value="1"/>
</dbReference>
<dbReference type="InterPro" id="IPR044992">
    <property type="entry name" value="ChyE-like"/>
</dbReference>
<dbReference type="Pfam" id="PF00117">
    <property type="entry name" value="GATase"/>
    <property type="match status" value="1"/>
</dbReference>
<dbReference type="SUPFAM" id="SSF52317">
    <property type="entry name" value="Class I glutamine amidotransferase-like"/>
    <property type="match status" value="1"/>
</dbReference>
<comment type="caution">
    <text evidence="2">The sequence shown here is derived from an EMBL/GenBank/DDBJ whole genome shotgun (WGS) entry which is preliminary data.</text>
</comment>
<gene>
    <name evidence="2" type="ORF">EVA69_04890</name>
</gene>
<dbReference type="PANTHER" id="PTHR42695:SF5">
    <property type="entry name" value="GLUTAMINE AMIDOTRANSFERASE YLR126C-RELATED"/>
    <property type="match status" value="1"/>
</dbReference>
<evidence type="ECO:0000313" key="2">
    <source>
        <dbReference type="EMBL" id="RZO75033.1"/>
    </source>
</evidence>
<evidence type="ECO:0000259" key="1">
    <source>
        <dbReference type="Pfam" id="PF00117"/>
    </source>
</evidence>
<reference evidence="2 3" key="1">
    <citation type="submission" date="2019-02" db="EMBL/GenBank/DDBJ databases">
        <title>Prokaryotic population dynamics and viral predation in marine succession experiment using metagenomics: the confinement effect.</title>
        <authorList>
            <person name="Haro-Moreno J.M."/>
            <person name="Rodriguez-Valera F."/>
            <person name="Lopez-Perez M."/>
        </authorList>
    </citation>
    <scope>NUCLEOTIDE SEQUENCE [LARGE SCALE GENOMIC DNA]</scope>
    <source>
        <strain evidence="2">MED-G158</strain>
    </source>
</reference>
<dbReference type="InterPro" id="IPR029062">
    <property type="entry name" value="Class_I_gatase-like"/>
</dbReference>
<feature type="domain" description="Glutamine amidotransferase" evidence="1">
    <location>
        <begin position="52"/>
        <end position="189"/>
    </location>
</feature>
<name>A0A520RXS1_9GAMM</name>
<evidence type="ECO:0000313" key="3">
    <source>
        <dbReference type="Proteomes" id="UP000320404"/>
    </source>
</evidence>
<dbReference type="CDD" id="cd01741">
    <property type="entry name" value="GATase1_1"/>
    <property type="match status" value="1"/>
</dbReference>
<accession>A0A520RXS1</accession>
<organism evidence="2 3">
    <name type="scientific">OM182 bacterium</name>
    <dbReference type="NCBI Taxonomy" id="2510334"/>
    <lineage>
        <taxon>Bacteria</taxon>
        <taxon>Pseudomonadati</taxon>
        <taxon>Pseudomonadota</taxon>
        <taxon>Gammaproteobacteria</taxon>
        <taxon>OMG group</taxon>
        <taxon>OM182 clade</taxon>
    </lineage>
</organism>
<dbReference type="Proteomes" id="UP000320404">
    <property type="component" value="Unassembled WGS sequence"/>
</dbReference>
<dbReference type="Gene3D" id="3.40.50.880">
    <property type="match status" value="1"/>
</dbReference>
<dbReference type="InterPro" id="IPR017926">
    <property type="entry name" value="GATASE"/>
</dbReference>
<sequence length="242" mass="26469">MKIGILNADAVKPEFAVEFGEYPDMFADLLLAVKPDLELVTYEVVHGEYPADLDEADAYIITGSKLSVYDDVPWVKQLKDFVVQLHAAEKALVGICFGHQMVAEALGGKTSPADAGWCVGVHTIEPTTDAAAYGLSDSAIHLRSNHKDQVTKLPPGGKVLASTETCPIASMGLGEHILTFQGHPEFSEEYARALLNMRREIFGEELYQSAINSLETKTDNPSVARHIVEFVSRSASESRQEY</sequence>
<protein>
    <submittedName>
        <fullName evidence="2">GMP synthase</fullName>
    </submittedName>
</protein>
<dbReference type="AlphaFoldDB" id="A0A520RXS1"/>
<dbReference type="EMBL" id="SHAH01000072">
    <property type="protein sequence ID" value="RZO75033.1"/>
    <property type="molecule type" value="Genomic_DNA"/>
</dbReference>
<dbReference type="GO" id="GO:0005829">
    <property type="term" value="C:cytosol"/>
    <property type="evidence" value="ECO:0007669"/>
    <property type="project" value="TreeGrafter"/>
</dbReference>
<dbReference type="PANTHER" id="PTHR42695">
    <property type="entry name" value="GLUTAMINE AMIDOTRANSFERASE YLR126C-RELATED"/>
    <property type="match status" value="1"/>
</dbReference>
<proteinExistence type="predicted"/>